<reference evidence="4 5" key="1">
    <citation type="submission" date="2013-03" db="EMBL/GenBank/DDBJ databases">
        <title>The Genome Sequence of Phialophora europaea CBS 101466.</title>
        <authorList>
            <consortium name="The Broad Institute Genomics Platform"/>
            <person name="Cuomo C."/>
            <person name="de Hoog S."/>
            <person name="Gorbushina A."/>
            <person name="Walker B."/>
            <person name="Young S.K."/>
            <person name="Zeng Q."/>
            <person name="Gargeya S."/>
            <person name="Fitzgerald M."/>
            <person name="Haas B."/>
            <person name="Abouelleil A."/>
            <person name="Allen A.W."/>
            <person name="Alvarado L."/>
            <person name="Arachchi H.M."/>
            <person name="Berlin A.M."/>
            <person name="Chapman S.B."/>
            <person name="Gainer-Dewar J."/>
            <person name="Goldberg J."/>
            <person name="Griggs A."/>
            <person name="Gujja S."/>
            <person name="Hansen M."/>
            <person name="Howarth C."/>
            <person name="Imamovic A."/>
            <person name="Ireland A."/>
            <person name="Larimer J."/>
            <person name="McCowan C."/>
            <person name="Murphy C."/>
            <person name="Pearson M."/>
            <person name="Poon T.W."/>
            <person name="Priest M."/>
            <person name="Roberts A."/>
            <person name="Saif S."/>
            <person name="Shea T."/>
            <person name="Sisk P."/>
            <person name="Sykes S."/>
            <person name="Wortman J."/>
            <person name="Nusbaum C."/>
            <person name="Birren B."/>
        </authorList>
    </citation>
    <scope>NUCLEOTIDE SEQUENCE [LARGE SCALE GENOMIC DNA]</scope>
    <source>
        <strain evidence="4 5">CBS 101466</strain>
    </source>
</reference>
<feature type="transmembrane region" description="Helical" evidence="3">
    <location>
        <begin position="12"/>
        <end position="36"/>
    </location>
</feature>
<dbReference type="Gene3D" id="1.20.1250.20">
    <property type="entry name" value="MFS general substrate transporter like domains"/>
    <property type="match status" value="1"/>
</dbReference>
<dbReference type="CDD" id="cd06174">
    <property type="entry name" value="MFS"/>
    <property type="match status" value="1"/>
</dbReference>
<feature type="transmembrane region" description="Helical" evidence="3">
    <location>
        <begin position="76"/>
        <end position="97"/>
    </location>
</feature>
<sequence>MFSATKLQVATYLLGVCPFSIAFLVFLNSSVSFVITDLIGQDKGVGNAVGNLGFADELLALVACPLWGLLSDRIGVRYVCVIGYAIIALALALFVQALNVYPQLLFGRLLFSLGGAAASTMVTAVLPAVSSHEKAHVGRGTNNDRNHATSPSITSDLTITPARFRTNTSSTTKTRTTSRSAYASTSRVAGFVGMFTGCGALIALLLFLPLPARFQHAGIDPARALKHAFYIVAIVALILAVWCFIGLRNLAYEQSASTTKKAPSTYPEQLRQLATNLKVALRAGFRRKDIALGYLGGFVARASSVGISLFIPLLVNALFLDSDLCQSESTLAETPGGLPDLKRKCPRAYVVAASMTGVCETVALIAAPAFGYLSTRTRRRGLPLMVAAATGVVGYPLFAMQFDPDDTKKGARVAAFIGVCLIGISQIGAIVCSLGVLSAGVLREASEARHASAADGHNAGTHGPSDPSEGTYGERDALLGHVDPEATESAHIRKPSAELSLAQLKGSVAGIYSFYGGAAILVLTKVGGLLFDKVDVGSPFYIMAAFNGVLLVACVGIGMAKEEE</sequence>
<dbReference type="GO" id="GO:0022857">
    <property type="term" value="F:transmembrane transporter activity"/>
    <property type="evidence" value="ECO:0007669"/>
    <property type="project" value="InterPro"/>
</dbReference>
<dbReference type="OrthoDB" id="18110at2759"/>
<feature type="transmembrane region" description="Helical" evidence="3">
    <location>
        <begin position="48"/>
        <end position="69"/>
    </location>
</feature>
<dbReference type="GO" id="GO:0016020">
    <property type="term" value="C:membrane"/>
    <property type="evidence" value="ECO:0007669"/>
    <property type="project" value="UniProtKB-SubCell"/>
</dbReference>
<keyword evidence="3" id="KW-0472">Membrane</keyword>
<dbReference type="HOGENOM" id="CLU_033727_0_0_1"/>
<evidence type="ECO:0000256" key="2">
    <source>
        <dbReference type="SAM" id="MobiDB-lite"/>
    </source>
</evidence>
<dbReference type="SUPFAM" id="SSF103473">
    <property type="entry name" value="MFS general substrate transporter"/>
    <property type="match status" value="2"/>
</dbReference>
<feature type="transmembrane region" description="Helical" evidence="3">
    <location>
        <begin position="509"/>
        <end position="528"/>
    </location>
</feature>
<feature type="transmembrane region" description="Helical" evidence="3">
    <location>
        <begin position="228"/>
        <end position="251"/>
    </location>
</feature>
<dbReference type="InParanoid" id="W2RML2"/>
<feature type="transmembrane region" description="Helical" evidence="3">
    <location>
        <begin position="414"/>
        <end position="442"/>
    </location>
</feature>
<feature type="region of interest" description="Disordered" evidence="2">
    <location>
        <begin position="135"/>
        <end position="154"/>
    </location>
</feature>
<dbReference type="PANTHER" id="PTHR23524">
    <property type="entry name" value="TRANSPORTER, PUTATIVE (AFU_ORTHOLOGUE AFUA_8G04850)-RELATED"/>
    <property type="match status" value="1"/>
</dbReference>
<comment type="subcellular location">
    <subcellularLocation>
        <location evidence="1">Membrane</location>
        <topology evidence="1">Multi-pass membrane protein</topology>
    </subcellularLocation>
</comment>
<dbReference type="GeneID" id="19975254"/>
<evidence type="ECO:0000313" key="5">
    <source>
        <dbReference type="Proteomes" id="UP000030752"/>
    </source>
</evidence>
<evidence type="ECO:0000313" key="4">
    <source>
        <dbReference type="EMBL" id="ETN36928.1"/>
    </source>
</evidence>
<dbReference type="AlphaFoldDB" id="W2RML2"/>
<feature type="region of interest" description="Disordered" evidence="2">
    <location>
        <begin position="452"/>
        <end position="475"/>
    </location>
</feature>
<organism evidence="4 5">
    <name type="scientific">Cyphellophora europaea (strain CBS 101466)</name>
    <name type="common">Phialophora europaea</name>
    <dbReference type="NCBI Taxonomy" id="1220924"/>
    <lineage>
        <taxon>Eukaryota</taxon>
        <taxon>Fungi</taxon>
        <taxon>Dikarya</taxon>
        <taxon>Ascomycota</taxon>
        <taxon>Pezizomycotina</taxon>
        <taxon>Eurotiomycetes</taxon>
        <taxon>Chaetothyriomycetidae</taxon>
        <taxon>Chaetothyriales</taxon>
        <taxon>Cyphellophoraceae</taxon>
        <taxon>Cyphellophora</taxon>
    </lineage>
</organism>
<dbReference type="Pfam" id="PF07690">
    <property type="entry name" value="MFS_1"/>
    <property type="match status" value="2"/>
</dbReference>
<dbReference type="EMBL" id="KB822724">
    <property type="protein sequence ID" value="ETN36928.1"/>
    <property type="molecule type" value="Genomic_DNA"/>
</dbReference>
<dbReference type="STRING" id="1220924.W2RML2"/>
<proteinExistence type="predicted"/>
<gene>
    <name evidence="4" type="ORF">HMPREF1541_07915</name>
</gene>
<evidence type="ECO:0008006" key="6">
    <source>
        <dbReference type="Google" id="ProtNLM"/>
    </source>
</evidence>
<evidence type="ECO:0000256" key="1">
    <source>
        <dbReference type="ARBA" id="ARBA00004141"/>
    </source>
</evidence>
<feature type="transmembrane region" description="Helical" evidence="3">
    <location>
        <begin position="291"/>
        <end position="314"/>
    </location>
</feature>
<feature type="transmembrane region" description="Helical" evidence="3">
    <location>
        <begin position="109"/>
        <end position="129"/>
    </location>
</feature>
<dbReference type="Proteomes" id="UP000030752">
    <property type="component" value="Unassembled WGS sequence"/>
</dbReference>
<protein>
    <recommendedName>
        <fullName evidence="6">Major facilitator superfamily (MFS) profile domain-containing protein</fullName>
    </recommendedName>
</protein>
<name>W2RML2_CYPE1</name>
<feature type="transmembrane region" description="Helical" evidence="3">
    <location>
        <begin position="348"/>
        <end position="370"/>
    </location>
</feature>
<feature type="compositionally biased region" description="Basic and acidic residues" evidence="2">
    <location>
        <begin position="135"/>
        <end position="147"/>
    </location>
</feature>
<evidence type="ECO:0000256" key="3">
    <source>
        <dbReference type="SAM" id="Phobius"/>
    </source>
</evidence>
<keyword evidence="3" id="KW-1133">Transmembrane helix</keyword>
<dbReference type="InterPro" id="IPR036259">
    <property type="entry name" value="MFS_trans_sf"/>
</dbReference>
<dbReference type="VEuPathDB" id="FungiDB:HMPREF1541_07915"/>
<dbReference type="PANTHER" id="PTHR23524:SF1">
    <property type="entry name" value="MRH DOMAIN-CONTAINING PROTEIN-RELATED"/>
    <property type="match status" value="1"/>
</dbReference>
<keyword evidence="3" id="KW-0812">Transmembrane</keyword>
<feature type="transmembrane region" description="Helical" evidence="3">
    <location>
        <begin position="188"/>
        <end position="208"/>
    </location>
</feature>
<feature type="transmembrane region" description="Helical" evidence="3">
    <location>
        <begin position="382"/>
        <end position="402"/>
    </location>
</feature>
<dbReference type="InterPro" id="IPR011701">
    <property type="entry name" value="MFS"/>
</dbReference>
<keyword evidence="5" id="KW-1185">Reference proteome</keyword>
<accession>W2RML2</accession>
<dbReference type="RefSeq" id="XP_008720460.1">
    <property type="nucleotide sequence ID" value="XM_008722238.1"/>
</dbReference>
<feature type="transmembrane region" description="Helical" evidence="3">
    <location>
        <begin position="540"/>
        <end position="560"/>
    </location>
</feature>
<dbReference type="eggNOG" id="ENOG502RXU0">
    <property type="taxonomic scope" value="Eukaryota"/>
</dbReference>